<sequence length="152" mass="17627">MTSIGTIIKEINISHRKGNIRLNPESVVLEDAPIQGFLLGADHQRMYFIDIYNSQKRDINVGMNKEKKFSHDIYQFSNQETLEDIINSFKEGKLSAKLTSKQKLNSLTTSWKTSPSFRIGDELLGKIRGHNIELYLYVERPYPPLLRRLLYP</sequence>
<comment type="caution">
    <text evidence="1">The sequence shown here is derived from an EMBL/GenBank/DDBJ whole genome shotgun (WGS) entry which is preliminary data.</text>
</comment>
<reference evidence="1" key="1">
    <citation type="submission" date="2021-03" db="EMBL/GenBank/DDBJ databases">
        <title>Draft genome sequence of rust myrtle Austropuccinia psidii MF-1, a brazilian biotype.</title>
        <authorList>
            <person name="Quecine M.C."/>
            <person name="Pachon D.M.R."/>
            <person name="Bonatelli M.L."/>
            <person name="Correr F.H."/>
            <person name="Franceschini L.M."/>
            <person name="Leite T.F."/>
            <person name="Margarido G.R.A."/>
            <person name="Almeida C.A."/>
            <person name="Ferrarezi J.A."/>
            <person name="Labate C.A."/>
        </authorList>
    </citation>
    <scope>NUCLEOTIDE SEQUENCE</scope>
    <source>
        <strain evidence="1">MF-1</strain>
    </source>
</reference>
<gene>
    <name evidence="1" type="ORF">O181_026476</name>
</gene>
<evidence type="ECO:0000313" key="2">
    <source>
        <dbReference type="Proteomes" id="UP000765509"/>
    </source>
</evidence>
<dbReference type="EMBL" id="AVOT02008796">
    <property type="protein sequence ID" value="MBW0486761.1"/>
    <property type="molecule type" value="Genomic_DNA"/>
</dbReference>
<keyword evidence="2" id="KW-1185">Reference proteome</keyword>
<accession>A0A9Q3H0J2</accession>
<dbReference type="AlphaFoldDB" id="A0A9Q3H0J2"/>
<evidence type="ECO:0000313" key="1">
    <source>
        <dbReference type="EMBL" id="MBW0486761.1"/>
    </source>
</evidence>
<name>A0A9Q3H0J2_9BASI</name>
<proteinExistence type="predicted"/>
<dbReference type="Proteomes" id="UP000765509">
    <property type="component" value="Unassembled WGS sequence"/>
</dbReference>
<organism evidence="1 2">
    <name type="scientific">Austropuccinia psidii MF-1</name>
    <dbReference type="NCBI Taxonomy" id="1389203"/>
    <lineage>
        <taxon>Eukaryota</taxon>
        <taxon>Fungi</taxon>
        <taxon>Dikarya</taxon>
        <taxon>Basidiomycota</taxon>
        <taxon>Pucciniomycotina</taxon>
        <taxon>Pucciniomycetes</taxon>
        <taxon>Pucciniales</taxon>
        <taxon>Sphaerophragmiaceae</taxon>
        <taxon>Austropuccinia</taxon>
    </lineage>
</organism>
<protein>
    <submittedName>
        <fullName evidence="1">Uncharacterized protein</fullName>
    </submittedName>
</protein>